<protein>
    <submittedName>
        <fullName evidence="1">Uncharacterized protein</fullName>
    </submittedName>
</protein>
<reference evidence="1 2" key="1">
    <citation type="submission" date="2022-01" db="EMBL/GenBank/DDBJ databases">
        <authorList>
            <person name="Xiong W."/>
            <person name="Schranz E."/>
        </authorList>
    </citation>
    <scope>NUCLEOTIDE SEQUENCE [LARGE SCALE GENOMIC DNA]</scope>
</reference>
<dbReference type="AlphaFoldDB" id="A0AAU9P8M7"/>
<gene>
    <name evidence="1" type="ORF">LVIROSA_LOCUS32193</name>
</gene>
<evidence type="ECO:0000313" key="1">
    <source>
        <dbReference type="EMBL" id="CAH1446504.1"/>
    </source>
</evidence>
<dbReference type="Proteomes" id="UP001157418">
    <property type="component" value="Unassembled WGS sequence"/>
</dbReference>
<name>A0AAU9P8M7_9ASTR</name>
<keyword evidence="2" id="KW-1185">Reference proteome</keyword>
<dbReference type="EMBL" id="CAKMRJ010005523">
    <property type="protein sequence ID" value="CAH1446504.1"/>
    <property type="molecule type" value="Genomic_DNA"/>
</dbReference>
<organism evidence="1 2">
    <name type="scientific">Lactuca virosa</name>
    <dbReference type="NCBI Taxonomy" id="75947"/>
    <lineage>
        <taxon>Eukaryota</taxon>
        <taxon>Viridiplantae</taxon>
        <taxon>Streptophyta</taxon>
        <taxon>Embryophyta</taxon>
        <taxon>Tracheophyta</taxon>
        <taxon>Spermatophyta</taxon>
        <taxon>Magnoliopsida</taxon>
        <taxon>eudicotyledons</taxon>
        <taxon>Gunneridae</taxon>
        <taxon>Pentapetalae</taxon>
        <taxon>asterids</taxon>
        <taxon>campanulids</taxon>
        <taxon>Asterales</taxon>
        <taxon>Asteraceae</taxon>
        <taxon>Cichorioideae</taxon>
        <taxon>Cichorieae</taxon>
        <taxon>Lactucinae</taxon>
        <taxon>Lactuca</taxon>
    </lineage>
</organism>
<evidence type="ECO:0000313" key="2">
    <source>
        <dbReference type="Proteomes" id="UP001157418"/>
    </source>
</evidence>
<accession>A0AAU9P8M7</accession>
<proteinExistence type="predicted"/>
<comment type="caution">
    <text evidence="1">The sequence shown here is derived from an EMBL/GenBank/DDBJ whole genome shotgun (WGS) entry which is preliminary data.</text>
</comment>
<sequence>MLDLEAEVTRVGIDLDWLIKEGVVRNMEKVIELCNFHQGVGWIKHIYVSAGEESWREALHKEVVVATFDPHDARSTSSHTREMANATDSFVTCDYATLMKLGSLDINSLRQLYVDDDSGGVGPSYNTRNLEG</sequence>